<keyword evidence="3 10" id="KW-0813">Transport</keyword>
<dbReference type="EMBL" id="VIKR01000003">
    <property type="protein sequence ID" value="TQV73927.1"/>
    <property type="molecule type" value="Genomic_DNA"/>
</dbReference>
<dbReference type="InterPro" id="IPR023229">
    <property type="entry name" value="T2SS_M_periplasmic_sf"/>
</dbReference>
<dbReference type="PIRSF" id="PIRSF006291">
    <property type="entry name" value="GspM"/>
    <property type="match status" value="1"/>
</dbReference>
<keyword evidence="9 10" id="KW-0472">Membrane</keyword>
<organism evidence="12 13">
    <name type="scientific">Aliikangiella marina</name>
    <dbReference type="NCBI Taxonomy" id="1712262"/>
    <lineage>
        <taxon>Bacteria</taxon>
        <taxon>Pseudomonadati</taxon>
        <taxon>Pseudomonadota</taxon>
        <taxon>Gammaproteobacteria</taxon>
        <taxon>Oceanospirillales</taxon>
        <taxon>Pleioneaceae</taxon>
        <taxon>Aliikangiella</taxon>
    </lineage>
</organism>
<feature type="transmembrane region" description="Helical" evidence="11">
    <location>
        <begin position="18"/>
        <end position="36"/>
    </location>
</feature>
<dbReference type="InterPro" id="IPR007690">
    <property type="entry name" value="T2SS_GspM"/>
</dbReference>
<sequence>MEQIKEWYNSLQDSEQRIVLAASLFFGLVIVFFGIIKPINDAVSRLEGQVQSRQNTVSEFKKNMPVLVANRSAARRASNSGGSLSNLVTSSTRQFQLNVSRVQEKSPTEMQVWFDNVAFNDFLRWTAQLENRHQIRIESVNIRNKERNGLTSIDIKLVRN</sequence>
<reference evidence="12 13" key="1">
    <citation type="submission" date="2019-06" db="EMBL/GenBank/DDBJ databases">
        <title>Draft genome of Aliikangiella marina GYP-15.</title>
        <authorList>
            <person name="Wang G."/>
        </authorList>
    </citation>
    <scope>NUCLEOTIDE SEQUENCE [LARGE SCALE GENOMIC DNA]</scope>
    <source>
        <strain evidence="12 13">GYP-15</strain>
    </source>
</reference>
<keyword evidence="8 11" id="KW-1133">Transmembrane helix</keyword>
<proteinExistence type="inferred from homology"/>
<keyword evidence="13" id="KW-1185">Reference proteome</keyword>
<keyword evidence="6 11" id="KW-0812">Transmembrane</keyword>
<evidence type="ECO:0000256" key="10">
    <source>
        <dbReference type="PIRNR" id="PIRNR006291"/>
    </source>
</evidence>
<protein>
    <recommendedName>
        <fullName evidence="10">Type II secretion system protein M</fullName>
        <shortName evidence="10">T2SS protein M</shortName>
    </recommendedName>
    <alternativeName>
        <fullName evidence="10">General secretion pathway protein M</fullName>
    </alternativeName>
</protein>
<accession>A0A545T9P4</accession>
<dbReference type="GO" id="GO:0015628">
    <property type="term" value="P:protein secretion by the type II secretion system"/>
    <property type="evidence" value="ECO:0007669"/>
    <property type="project" value="InterPro"/>
</dbReference>
<evidence type="ECO:0000256" key="4">
    <source>
        <dbReference type="ARBA" id="ARBA00022475"/>
    </source>
</evidence>
<dbReference type="OrthoDB" id="6624834at2"/>
<evidence type="ECO:0000256" key="5">
    <source>
        <dbReference type="ARBA" id="ARBA00022519"/>
    </source>
</evidence>
<dbReference type="SUPFAM" id="SSF103054">
    <property type="entry name" value="General secretion pathway protein M, EpsM"/>
    <property type="match status" value="1"/>
</dbReference>
<evidence type="ECO:0000256" key="3">
    <source>
        <dbReference type="ARBA" id="ARBA00022448"/>
    </source>
</evidence>
<dbReference type="Proteomes" id="UP000317839">
    <property type="component" value="Unassembled WGS sequence"/>
</dbReference>
<evidence type="ECO:0000256" key="8">
    <source>
        <dbReference type="ARBA" id="ARBA00022989"/>
    </source>
</evidence>
<evidence type="ECO:0000313" key="13">
    <source>
        <dbReference type="Proteomes" id="UP000317839"/>
    </source>
</evidence>
<dbReference type="GO" id="GO:0015627">
    <property type="term" value="C:type II protein secretion system complex"/>
    <property type="evidence" value="ECO:0007669"/>
    <property type="project" value="InterPro"/>
</dbReference>
<evidence type="ECO:0000256" key="9">
    <source>
        <dbReference type="ARBA" id="ARBA00023136"/>
    </source>
</evidence>
<evidence type="ECO:0000313" key="12">
    <source>
        <dbReference type="EMBL" id="TQV73927.1"/>
    </source>
</evidence>
<name>A0A545T9P4_9GAMM</name>
<dbReference type="AlphaFoldDB" id="A0A545T9P4"/>
<evidence type="ECO:0000256" key="11">
    <source>
        <dbReference type="SAM" id="Phobius"/>
    </source>
</evidence>
<keyword evidence="4 10" id="KW-1003">Cell membrane</keyword>
<keyword evidence="5 10" id="KW-0997">Cell inner membrane</keyword>
<evidence type="ECO:0000256" key="2">
    <source>
        <dbReference type="ARBA" id="ARBA00010637"/>
    </source>
</evidence>
<gene>
    <name evidence="12" type="ORF">FLL45_13775</name>
</gene>
<keyword evidence="7 10" id="KW-0653">Protein transport</keyword>
<evidence type="ECO:0000256" key="1">
    <source>
        <dbReference type="ARBA" id="ARBA00004377"/>
    </source>
</evidence>
<comment type="caution">
    <text evidence="12">The sequence shown here is derived from an EMBL/GenBank/DDBJ whole genome shotgun (WGS) entry which is preliminary data.</text>
</comment>
<comment type="function">
    <text evidence="10">Inner membrane component of the type II secretion system required for the energy-dependent secretion of extracellular factors such as proteases and toxins from the periplasm.</text>
</comment>
<dbReference type="Pfam" id="PF04612">
    <property type="entry name" value="T2SSM"/>
    <property type="match status" value="1"/>
</dbReference>
<dbReference type="RefSeq" id="WP_142942634.1">
    <property type="nucleotide sequence ID" value="NZ_VIKR01000003.1"/>
</dbReference>
<comment type="subcellular location">
    <subcellularLocation>
        <location evidence="1">Cell inner membrane</location>
        <topology evidence="1">Single-pass membrane protein</topology>
    </subcellularLocation>
</comment>
<comment type="similarity">
    <text evidence="2 10">Belongs to the GSP M family.</text>
</comment>
<dbReference type="Gene3D" id="3.30.1360.100">
    <property type="entry name" value="General secretion pathway protein M, EpsM"/>
    <property type="match status" value="1"/>
</dbReference>
<dbReference type="GO" id="GO:0005886">
    <property type="term" value="C:plasma membrane"/>
    <property type="evidence" value="ECO:0007669"/>
    <property type="project" value="UniProtKB-SubCell"/>
</dbReference>
<evidence type="ECO:0000256" key="6">
    <source>
        <dbReference type="ARBA" id="ARBA00022692"/>
    </source>
</evidence>
<evidence type="ECO:0000256" key="7">
    <source>
        <dbReference type="ARBA" id="ARBA00022927"/>
    </source>
</evidence>